<dbReference type="Gene3D" id="3.10.10.10">
    <property type="entry name" value="HIV Type 1 Reverse Transcriptase, subunit A, domain 1"/>
    <property type="match status" value="1"/>
</dbReference>
<keyword evidence="3" id="KW-0548">Nucleotidyltransferase</keyword>
<reference evidence="10" key="1">
    <citation type="submission" date="2023-04" db="EMBL/GenBank/DDBJ databases">
        <title>Phytophthora fragariaefolia NBRC 109709.</title>
        <authorList>
            <person name="Ichikawa N."/>
            <person name="Sato H."/>
            <person name="Tonouchi N."/>
        </authorList>
    </citation>
    <scope>NUCLEOTIDE SEQUENCE</scope>
    <source>
        <strain evidence="10">NBRC 109709</strain>
    </source>
</reference>
<name>A0A9W7CSB4_9STRA</name>
<evidence type="ECO:0000259" key="9">
    <source>
        <dbReference type="PROSITE" id="PS50994"/>
    </source>
</evidence>
<dbReference type="AlphaFoldDB" id="A0A9W7CSB4"/>
<dbReference type="InterPro" id="IPR043128">
    <property type="entry name" value="Rev_trsase/Diguanyl_cyclase"/>
</dbReference>
<dbReference type="GO" id="GO:0004519">
    <property type="term" value="F:endonuclease activity"/>
    <property type="evidence" value="ECO:0007669"/>
    <property type="project" value="UniProtKB-KW"/>
</dbReference>
<keyword evidence="7" id="KW-0695">RNA-directed DNA polymerase</keyword>
<dbReference type="Gene3D" id="3.30.420.10">
    <property type="entry name" value="Ribonuclease H-like superfamily/Ribonuclease H"/>
    <property type="match status" value="1"/>
</dbReference>
<evidence type="ECO:0000313" key="10">
    <source>
        <dbReference type="EMBL" id="GMF38444.1"/>
    </source>
</evidence>
<protein>
    <recommendedName>
        <fullName evidence="1">RNA-directed DNA polymerase</fullName>
        <ecNumber evidence="1">2.7.7.49</ecNumber>
    </recommendedName>
</protein>
<dbReference type="PANTHER" id="PTHR37984:SF5">
    <property type="entry name" value="PROTEIN NYNRIN-LIKE"/>
    <property type="match status" value="1"/>
</dbReference>
<dbReference type="CDD" id="cd00303">
    <property type="entry name" value="retropepsin_like"/>
    <property type="match status" value="1"/>
</dbReference>
<dbReference type="GO" id="GO:0015074">
    <property type="term" value="P:DNA integration"/>
    <property type="evidence" value="ECO:0007669"/>
    <property type="project" value="InterPro"/>
</dbReference>
<dbReference type="SUPFAM" id="SSF53098">
    <property type="entry name" value="Ribonuclease H-like"/>
    <property type="match status" value="1"/>
</dbReference>
<keyword evidence="6" id="KW-0378">Hydrolase</keyword>
<dbReference type="GO" id="GO:0016787">
    <property type="term" value="F:hydrolase activity"/>
    <property type="evidence" value="ECO:0007669"/>
    <property type="project" value="UniProtKB-KW"/>
</dbReference>
<dbReference type="CDD" id="cd09274">
    <property type="entry name" value="RNase_HI_RT_Ty3"/>
    <property type="match status" value="1"/>
</dbReference>
<dbReference type="FunFam" id="3.30.70.270:FF:000020">
    <property type="entry name" value="Transposon Tf2-6 polyprotein-like Protein"/>
    <property type="match status" value="1"/>
</dbReference>
<evidence type="ECO:0000256" key="1">
    <source>
        <dbReference type="ARBA" id="ARBA00012493"/>
    </source>
</evidence>
<gene>
    <name evidence="10" type="ORF">Pfra01_001109200</name>
</gene>
<evidence type="ECO:0000256" key="4">
    <source>
        <dbReference type="ARBA" id="ARBA00022722"/>
    </source>
</evidence>
<dbReference type="InterPro" id="IPR041373">
    <property type="entry name" value="RT_RNaseH"/>
</dbReference>
<dbReference type="OrthoDB" id="123497at2759"/>
<dbReference type="CDD" id="cd01647">
    <property type="entry name" value="RT_LTR"/>
    <property type="match status" value="1"/>
</dbReference>
<dbReference type="GO" id="GO:0003964">
    <property type="term" value="F:RNA-directed DNA polymerase activity"/>
    <property type="evidence" value="ECO:0007669"/>
    <property type="project" value="UniProtKB-KW"/>
</dbReference>
<evidence type="ECO:0000256" key="3">
    <source>
        <dbReference type="ARBA" id="ARBA00022695"/>
    </source>
</evidence>
<dbReference type="SUPFAM" id="SSF50630">
    <property type="entry name" value="Acid proteases"/>
    <property type="match status" value="1"/>
</dbReference>
<dbReference type="InterPro" id="IPR021109">
    <property type="entry name" value="Peptidase_aspartic_dom_sf"/>
</dbReference>
<dbReference type="GO" id="GO:0003676">
    <property type="term" value="F:nucleic acid binding"/>
    <property type="evidence" value="ECO:0007669"/>
    <property type="project" value="InterPro"/>
</dbReference>
<dbReference type="Gene3D" id="2.40.70.10">
    <property type="entry name" value="Acid Proteases"/>
    <property type="match status" value="1"/>
</dbReference>
<keyword evidence="2" id="KW-0808">Transferase</keyword>
<keyword evidence="4" id="KW-0540">Nuclease</keyword>
<evidence type="ECO:0000313" key="11">
    <source>
        <dbReference type="Proteomes" id="UP001165121"/>
    </source>
</evidence>
<dbReference type="Gene3D" id="3.30.70.270">
    <property type="match status" value="2"/>
</dbReference>
<organism evidence="10 11">
    <name type="scientific">Phytophthora fragariaefolia</name>
    <dbReference type="NCBI Taxonomy" id="1490495"/>
    <lineage>
        <taxon>Eukaryota</taxon>
        <taxon>Sar</taxon>
        <taxon>Stramenopiles</taxon>
        <taxon>Oomycota</taxon>
        <taxon>Peronosporomycetes</taxon>
        <taxon>Peronosporales</taxon>
        <taxon>Peronosporaceae</taxon>
        <taxon>Phytophthora</taxon>
    </lineage>
</organism>
<feature type="region of interest" description="Disordered" evidence="8">
    <location>
        <begin position="213"/>
        <end position="232"/>
    </location>
</feature>
<dbReference type="PANTHER" id="PTHR37984">
    <property type="entry name" value="PROTEIN CBG26694"/>
    <property type="match status" value="1"/>
</dbReference>
<dbReference type="InterPro" id="IPR043502">
    <property type="entry name" value="DNA/RNA_pol_sf"/>
</dbReference>
<dbReference type="Pfam" id="PF17917">
    <property type="entry name" value="RT_RNaseH"/>
    <property type="match status" value="1"/>
</dbReference>
<feature type="domain" description="Integrase catalytic" evidence="9">
    <location>
        <begin position="810"/>
        <end position="904"/>
    </location>
</feature>
<dbReference type="InterPro" id="IPR012337">
    <property type="entry name" value="RNaseH-like_sf"/>
</dbReference>
<dbReference type="InterPro" id="IPR036397">
    <property type="entry name" value="RNaseH_sf"/>
</dbReference>
<sequence>MRMHENPKSNDKILRLADLLQVRSQGAQVARVWCHARCGKKLGRSVGWRPTEDNASAVHHAAELRQACGSHDHIDYYIDDVDFMRHNSSEHGHLQQSGSIHGQPATDFVDSGASFNAVSPLFAAQVGLSVRDYPKPLVIRLGGEEQTVIPRKVTIFSLSFQHLTTYITSAFVMDIPENCDIMLGMPWLHEVNPIIDWAAKTIHPRPPVRTVNCVGGSRHGGPRKSPRQRAEARRRNYSIHGYQSEVGCTRLVRPRDLQKLLRAADNEFCFFINPGEGPMTEKCAAAWAALKDTKVYPLLSEFRNSVFRFELPSIPPSRQNNMDATINVADSIPVLHKQFPFSKEQRDAIIKWTQKMLKVKLIHPSSSPYCAPTFCVRKANGVWRIVHDFRGLNAKVRVPANPIPRKDEILRAMGGARMFTALDLLWGLFQVKLHEDSIPYTAFSTPDGLFEYLVTPMGISTVIRENREMRICPREIPCLGDIVGVDGVKMDPAKAAAIRDWPLPKTKRELQSFIGTCVYVSRFCPGFADYVAVLTELVKNKRPKDSISFSEHQKSAFQALKHQLTSTSTLAHADFSKDFHVSVDASDFAIGGYLFQLDDCGREQILAYGGRKLNRAELIYPTREKELLAALHAMRIWKVYLIDKSFYLNTDHRTIEGLLQQQTCSQRLARWLNELALFQPRFGWVPGSTNVIADSVSRRPDWSDGTSRAISLSELLQQLTSQDPDHGQASRFAQDASQGLNIHMMDRENYSKDKIFGPIIHDITAESDTGSRRLRRFMYEDGLLFFQVRPDTPRRLRIPDAPGLPVARLPSTIVPFRDPKFTSKLWEQIMILQGTQLRLSTAFRPSTDGQSEVTIKFVNEYIRHFISPHHDDWDSLLALAEFAYNSRMHASIGMSPFVADLGYQPRSVADCVVPVTRASRASKFITHQQAIVAEAQDVVGLLSSLL</sequence>
<keyword evidence="5" id="KW-0255">Endonuclease</keyword>
<evidence type="ECO:0000256" key="8">
    <source>
        <dbReference type="SAM" id="MobiDB-lite"/>
    </source>
</evidence>
<evidence type="ECO:0000256" key="7">
    <source>
        <dbReference type="ARBA" id="ARBA00022918"/>
    </source>
</evidence>
<dbReference type="InterPro" id="IPR050951">
    <property type="entry name" value="Retrovirus_Pol_polyprotein"/>
</dbReference>
<dbReference type="SUPFAM" id="SSF56672">
    <property type="entry name" value="DNA/RNA polymerases"/>
    <property type="match status" value="1"/>
</dbReference>
<dbReference type="Proteomes" id="UP001165121">
    <property type="component" value="Unassembled WGS sequence"/>
</dbReference>
<comment type="caution">
    <text evidence="10">The sequence shown here is derived from an EMBL/GenBank/DDBJ whole genome shotgun (WGS) entry which is preliminary data.</text>
</comment>
<accession>A0A9W7CSB4</accession>
<proteinExistence type="predicted"/>
<dbReference type="PROSITE" id="PS50994">
    <property type="entry name" value="INTEGRASE"/>
    <property type="match status" value="1"/>
</dbReference>
<dbReference type="Pfam" id="PF13975">
    <property type="entry name" value="gag-asp_proteas"/>
    <property type="match status" value="1"/>
</dbReference>
<evidence type="ECO:0000256" key="6">
    <source>
        <dbReference type="ARBA" id="ARBA00022801"/>
    </source>
</evidence>
<dbReference type="InterPro" id="IPR001584">
    <property type="entry name" value="Integrase_cat-core"/>
</dbReference>
<keyword evidence="11" id="KW-1185">Reference proteome</keyword>
<dbReference type="EMBL" id="BSXT01001088">
    <property type="protein sequence ID" value="GMF38444.1"/>
    <property type="molecule type" value="Genomic_DNA"/>
</dbReference>
<evidence type="ECO:0000256" key="5">
    <source>
        <dbReference type="ARBA" id="ARBA00022759"/>
    </source>
</evidence>
<dbReference type="EC" id="2.7.7.49" evidence="1"/>
<evidence type="ECO:0000256" key="2">
    <source>
        <dbReference type="ARBA" id="ARBA00022679"/>
    </source>
</evidence>